<feature type="repeat" description="ANK" evidence="3">
    <location>
        <begin position="478"/>
        <end position="503"/>
    </location>
</feature>
<feature type="repeat" description="ANK" evidence="3">
    <location>
        <begin position="182"/>
        <end position="214"/>
    </location>
</feature>
<keyword evidence="4" id="KW-0812">Transmembrane</keyword>
<evidence type="ECO:0000256" key="1">
    <source>
        <dbReference type="ARBA" id="ARBA00022737"/>
    </source>
</evidence>
<dbReference type="PANTHER" id="PTHR24126:SF14">
    <property type="entry name" value="ANK_REP_REGION DOMAIN-CONTAINING PROTEIN"/>
    <property type="match status" value="1"/>
</dbReference>
<protein>
    <submittedName>
        <fullName evidence="5">Uncharacterized protein</fullName>
    </submittedName>
</protein>
<keyword evidence="4" id="KW-0472">Membrane</keyword>
<name>A0A3N2QCC7_9BACT</name>
<dbReference type="InterPro" id="IPR002110">
    <property type="entry name" value="Ankyrin_rpt"/>
</dbReference>
<dbReference type="Pfam" id="PF13637">
    <property type="entry name" value="Ank_4"/>
    <property type="match status" value="2"/>
</dbReference>
<dbReference type="PROSITE" id="PS50088">
    <property type="entry name" value="ANK_REPEAT"/>
    <property type="match status" value="10"/>
</dbReference>
<keyword evidence="4" id="KW-1133">Transmembrane helix</keyword>
<dbReference type="OrthoDB" id="2575953at2"/>
<dbReference type="RefSeq" id="WP_123663173.1">
    <property type="nucleotide sequence ID" value="NZ_RARA01000025.1"/>
</dbReference>
<evidence type="ECO:0000313" key="5">
    <source>
        <dbReference type="EMBL" id="ROT47252.1"/>
    </source>
</evidence>
<feature type="repeat" description="ANK" evidence="3">
    <location>
        <begin position="579"/>
        <end position="611"/>
    </location>
</feature>
<dbReference type="SUPFAM" id="SSF48403">
    <property type="entry name" value="Ankyrin repeat"/>
    <property type="match status" value="2"/>
</dbReference>
<evidence type="ECO:0000313" key="6">
    <source>
        <dbReference type="Proteomes" id="UP000270927"/>
    </source>
</evidence>
<feature type="repeat" description="ANK" evidence="3">
    <location>
        <begin position="444"/>
        <end position="476"/>
    </location>
</feature>
<evidence type="ECO:0000256" key="3">
    <source>
        <dbReference type="PROSITE-ProRule" id="PRU00023"/>
    </source>
</evidence>
<feature type="repeat" description="ANK" evidence="3">
    <location>
        <begin position="510"/>
        <end position="543"/>
    </location>
</feature>
<feature type="repeat" description="ANK" evidence="3">
    <location>
        <begin position="612"/>
        <end position="645"/>
    </location>
</feature>
<evidence type="ECO:0000256" key="4">
    <source>
        <dbReference type="SAM" id="Phobius"/>
    </source>
</evidence>
<reference evidence="5 6" key="1">
    <citation type="submission" date="2018-09" db="EMBL/GenBank/DDBJ databases">
        <title>Comparative Genomics of Wolbachia-Cardinium Dual Endosymbiosis in a Plant-Parasitic Nematode.</title>
        <authorList>
            <person name="Brown A.M.V."/>
            <person name="Wasala S.K."/>
            <person name="Howe D.K."/>
            <person name="Peetz A.B."/>
            <person name="Zasada I.A."/>
            <person name="Denver D.R."/>
        </authorList>
    </citation>
    <scope>NUCLEOTIDE SEQUENCE [LARGE SCALE GENOMIC DNA]</scope>
    <source>
        <strain evidence="5 6">Pp_1</strain>
    </source>
</reference>
<accession>A0A3N2QCC7</accession>
<proteinExistence type="predicted"/>
<feature type="repeat" description="ANK" evidence="3">
    <location>
        <begin position="143"/>
        <end position="171"/>
    </location>
</feature>
<keyword evidence="1" id="KW-0677">Repeat</keyword>
<comment type="caution">
    <text evidence="5">The sequence shown here is derived from an EMBL/GenBank/DDBJ whole genome shotgun (WGS) entry which is preliminary data.</text>
</comment>
<dbReference type="InterPro" id="IPR036770">
    <property type="entry name" value="Ankyrin_rpt-contain_sf"/>
</dbReference>
<dbReference type="EMBL" id="RARA01000025">
    <property type="protein sequence ID" value="ROT47252.1"/>
    <property type="molecule type" value="Genomic_DNA"/>
</dbReference>
<keyword evidence="2 3" id="KW-0040">ANK repeat</keyword>
<feature type="transmembrane region" description="Helical" evidence="4">
    <location>
        <begin position="12"/>
        <end position="34"/>
    </location>
</feature>
<gene>
    <name evidence="5" type="ORF">EDM02_03825</name>
</gene>
<dbReference type="Gene3D" id="1.25.40.20">
    <property type="entry name" value="Ankyrin repeat-containing domain"/>
    <property type="match status" value="6"/>
</dbReference>
<feature type="repeat" description="ANK" evidence="3">
    <location>
        <begin position="410"/>
        <end position="442"/>
    </location>
</feature>
<feature type="repeat" description="ANK" evidence="3">
    <location>
        <begin position="546"/>
        <end position="578"/>
    </location>
</feature>
<keyword evidence="6" id="KW-1185">Reference proteome</keyword>
<dbReference type="PANTHER" id="PTHR24126">
    <property type="entry name" value="ANKYRIN REPEAT, PH AND SEC7 DOMAIN CONTAINING PROTEIN SECG-RELATED"/>
    <property type="match status" value="1"/>
</dbReference>
<dbReference type="SMART" id="SM00248">
    <property type="entry name" value="ANK"/>
    <property type="match status" value="12"/>
</dbReference>
<feature type="repeat" description="ANK" evidence="3">
    <location>
        <begin position="66"/>
        <end position="98"/>
    </location>
</feature>
<dbReference type="PROSITE" id="PS50297">
    <property type="entry name" value="ANK_REP_REGION"/>
    <property type="match status" value="10"/>
</dbReference>
<dbReference type="Proteomes" id="UP000270927">
    <property type="component" value="Unassembled WGS sequence"/>
</dbReference>
<dbReference type="AlphaFoldDB" id="A0A3N2QCC7"/>
<dbReference type="PRINTS" id="PR01415">
    <property type="entry name" value="ANKYRIN"/>
</dbReference>
<dbReference type="Pfam" id="PF12796">
    <property type="entry name" value="Ank_2"/>
    <property type="match status" value="4"/>
</dbReference>
<organism evidence="5 6">
    <name type="scientific">Candidatus Cardinium hertigii</name>
    <dbReference type="NCBI Taxonomy" id="247481"/>
    <lineage>
        <taxon>Bacteria</taxon>
        <taxon>Pseudomonadati</taxon>
        <taxon>Bacteroidota</taxon>
        <taxon>Cytophagia</taxon>
        <taxon>Cytophagales</taxon>
        <taxon>Amoebophilaceae</taxon>
        <taxon>Candidatus Cardinium</taxon>
    </lineage>
</organism>
<dbReference type="Pfam" id="PF00023">
    <property type="entry name" value="Ank"/>
    <property type="match status" value="1"/>
</dbReference>
<sequence>MHEQTNKNINHILRILLLLYSWMVGVGNFQLLAIDNSLFQAISQGNLKEVAAAVATGVSLNQLDAYGGTPLHWAVYKGELAMAKWLLEGGGDMNAMVNPHFPLENKEALESLKQHYIKIGADISDLAHCQFLPRKEKLLLYNYYGTPLHIAVAKGNRQMATLLLAHGAVLNSHLWDGPLLQSYATPLEIAVRHGDIALVKWLLKQGAPVNDSDPIEGLTILDAALSSDYNMFKLLIDHGARVNAKTAYGYLMDFARHNMLQEIRELLIEQGAHFDLFPLDHAKNTDTCQNTVTCLLENGASLHTKDKENHTLLHAAVRKKPRCGCEHNLDDDLWENNYTKNNACVPVDHTVQRNRAWLHAICKGDLKKVEEGIAAGISVNQLTQKGTVPLHIEVYMGYIKNPYAKLRITYGYTPLHLAAYQGNTALVKLLLQKGANSNAKDTQHGYTPLHLAACQGHAQAVERLLAHNALINVKEKRLERTPLHLAAATGNSATVRHLINHGALHSIDKHNWTPLHVAIASRNATAVIKLLIDKGDVLDKTELDKTEDTLLHFATKEKAIAAMRYLIQKGANVNATNAAGNTALHFAAKSHMLEGCKLLIAAGAEVDHANKKGKTPLYMACGDNYNGVLVEFLIQKGINVNHKNKNGKTALQLAIQNNLHSDIITLLGSKADRGRQPLEVQPFTFFNTSFFKALVKKNTEKEDKKTKKSNIAPTVTQ</sequence>
<evidence type="ECO:0000256" key="2">
    <source>
        <dbReference type="ARBA" id="ARBA00023043"/>
    </source>
</evidence>